<name>A0ABP0K4U5_9DINO</name>
<organism evidence="1 2">
    <name type="scientific">Durusdinium trenchii</name>
    <dbReference type="NCBI Taxonomy" id="1381693"/>
    <lineage>
        <taxon>Eukaryota</taxon>
        <taxon>Sar</taxon>
        <taxon>Alveolata</taxon>
        <taxon>Dinophyceae</taxon>
        <taxon>Suessiales</taxon>
        <taxon>Symbiodiniaceae</taxon>
        <taxon>Durusdinium</taxon>
    </lineage>
</organism>
<protein>
    <submittedName>
        <fullName evidence="1">Uncharacterized protein</fullName>
    </submittedName>
</protein>
<accession>A0ABP0K4U5</accession>
<proteinExistence type="predicted"/>
<keyword evidence="2" id="KW-1185">Reference proteome</keyword>
<comment type="caution">
    <text evidence="1">The sequence shown here is derived from an EMBL/GenBank/DDBJ whole genome shotgun (WGS) entry which is preliminary data.</text>
</comment>
<sequence>MPTTQAHVGRSWIVRVCGVAAIAACTWLGTQTWGFDDEAPSEAAPAIGLRTVLPNEVPDSLDPADLDDILATASEDWQKKGNEIVELVIKLYEGDLPSVEAQEEVIGELKTKLSAVERALNGTLSDENKEALGELYGRLAPRVRLADAVLDTLTMDEEEARATRLSAAYSKLDDALDGPEEASEVVASVLAKLQSRGSYSDELQEFTSRASFRSLEDALADVSRAFTAEYSPQDQATLVQVLVDLVEAVESFEEEPTKAGSQAIRATYRRIRDVAPDGGARLTAALRADQFNYNLFIVASEGLLRRLLDESRRESSVVRDQVMEAYVAGNQWTTTRVSVDLKPNRNTARFLLKVSGHVQANTRGYTSEATISTVGYHTFNASKAVSFDGHVFSTEPARVGVNANNRTVGATTKYSGLPLFGRIADNIAYKEAVSRTGQANAYTSRRISSELSGRLNRETDSEFAKASMKLEERYGVLREYGLYPDAMQFSSTETQLRIQARLMQDDELGGTRALPGMKSPSDGVLIHVHDSLLTNSVERLDLAGKTMTESEVRALLEERLTKLLDREVDLPEPEAEEGEEPSDNTLVFDAEDPVRFDIEEGMLKIIIRAGLQRENAEPIPTQVITVPLKFSIADGQIVVTRDNVGVKPVERPSSVAEQIARANVMRQNIQRALPERSFDATLELEQGNRRVHLTVRNITARNHWLTIQAR</sequence>
<gene>
    <name evidence="1" type="ORF">SCF082_LOCUS15498</name>
</gene>
<reference evidence="1 2" key="1">
    <citation type="submission" date="2024-02" db="EMBL/GenBank/DDBJ databases">
        <authorList>
            <person name="Chen Y."/>
            <person name="Shah S."/>
            <person name="Dougan E. K."/>
            <person name="Thang M."/>
            <person name="Chan C."/>
        </authorList>
    </citation>
    <scope>NUCLEOTIDE SEQUENCE [LARGE SCALE GENOMIC DNA]</scope>
</reference>
<evidence type="ECO:0000313" key="2">
    <source>
        <dbReference type="Proteomes" id="UP001642464"/>
    </source>
</evidence>
<evidence type="ECO:0000313" key="1">
    <source>
        <dbReference type="EMBL" id="CAK9021805.1"/>
    </source>
</evidence>
<dbReference type="EMBL" id="CAXAMM010009945">
    <property type="protein sequence ID" value="CAK9021805.1"/>
    <property type="molecule type" value="Genomic_DNA"/>
</dbReference>
<dbReference type="Proteomes" id="UP001642464">
    <property type="component" value="Unassembled WGS sequence"/>
</dbReference>